<dbReference type="EMBL" id="CABFNQ020000553">
    <property type="protein sequence ID" value="CAH0019240.1"/>
    <property type="molecule type" value="Genomic_DNA"/>
</dbReference>
<keyword evidence="4" id="KW-1185">Reference proteome</keyword>
<name>A0A9N9YIJ2_9HYPO</name>
<organism evidence="3 4">
    <name type="scientific">Clonostachys rhizophaga</name>
    <dbReference type="NCBI Taxonomy" id="160324"/>
    <lineage>
        <taxon>Eukaryota</taxon>
        <taxon>Fungi</taxon>
        <taxon>Dikarya</taxon>
        <taxon>Ascomycota</taxon>
        <taxon>Pezizomycotina</taxon>
        <taxon>Sordariomycetes</taxon>
        <taxon>Hypocreomycetidae</taxon>
        <taxon>Hypocreales</taxon>
        <taxon>Bionectriaceae</taxon>
        <taxon>Clonostachys</taxon>
    </lineage>
</organism>
<dbReference type="CDD" id="cd18186">
    <property type="entry name" value="BTB_POZ_ZBTB_KLHL-like"/>
    <property type="match status" value="1"/>
</dbReference>
<dbReference type="SUPFAM" id="SSF54695">
    <property type="entry name" value="POZ domain"/>
    <property type="match status" value="1"/>
</dbReference>
<evidence type="ECO:0000313" key="4">
    <source>
        <dbReference type="Proteomes" id="UP000696573"/>
    </source>
</evidence>
<dbReference type="PANTHER" id="PTHR47843">
    <property type="entry name" value="BTB DOMAIN-CONTAINING PROTEIN-RELATED"/>
    <property type="match status" value="1"/>
</dbReference>
<feature type="domain" description="BTB" evidence="2">
    <location>
        <begin position="21"/>
        <end position="88"/>
    </location>
</feature>
<dbReference type="Pfam" id="PF00651">
    <property type="entry name" value="BTB"/>
    <property type="match status" value="1"/>
</dbReference>
<comment type="caution">
    <text evidence="3">The sequence shown here is derived from an EMBL/GenBank/DDBJ whole genome shotgun (WGS) entry which is preliminary data.</text>
</comment>
<dbReference type="Gene3D" id="3.30.710.10">
    <property type="entry name" value="Potassium Channel Kv1.1, Chain A"/>
    <property type="match status" value="1"/>
</dbReference>
<feature type="region of interest" description="Disordered" evidence="1">
    <location>
        <begin position="220"/>
        <end position="242"/>
    </location>
</feature>
<accession>A0A9N9YIJ2</accession>
<evidence type="ECO:0000259" key="2">
    <source>
        <dbReference type="PROSITE" id="PS50097"/>
    </source>
</evidence>
<dbReference type="OrthoDB" id="1022638at2759"/>
<dbReference type="InterPro" id="IPR011333">
    <property type="entry name" value="SKP1/BTB/POZ_sf"/>
</dbReference>
<dbReference type="InterPro" id="IPR000210">
    <property type="entry name" value="BTB/POZ_dom"/>
</dbReference>
<proteinExistence type="predicted"/>
<protein>
    <recommendedName>
        <fullName evidence="2">BTB domain-containing protein</fullName>
    </recommendedName>
</protein>
<sequence length="242" mass="27310">MAEIKTIQQEYLALLQSGKYSDFVLACNGAEWNLHKAVVCIHSPVIKAALDGEFMEARLGRYSSDQYDVATMARLIQYLYVGDYSSNPLLGGTWPSMEILQDEERQSQLQDASQPFPRCLGAEISLNVAADYFGIPALSAMTRHRAEGIIKHHWNAATFPALLKDAEEHVLDMNLWKILIDAASTHIDSLTKSNEFHEVDWQPGTYKQILYTQAQMLDEEKAKKKKRPSHTITDSNPHGIIF</sequence>
<gene>
    <name evidence="3" type="ORF">CRHIZ90672A_00012392</name>
</gene>
<evidence type="ECO:0000313" key="3">
    <source>
        <dbReference type="EMBL" id="CAH0019240.1"/>
    </source>
</evidence>
<dbReference type="Proteomes" id="UP000696573">
    <property type="component" value="Unassembled WGS sequence"/>
</dbReference>
<dbReference type="PANTHER" id="PTHR47843:SF5">
    <property type="entry name" value="BTB_POZ DOMAIN PROTEIN"/>
    <property type="match status" value="1"/>
</dbReference>
<reference evidence="3" key="1">
    <citation type="submission" date="2021-10" db="EMBL/GenBank/DDBJ databases">
        <authorList>
            <person name="Piombo E."/>
        </authorList>
    </citation>
    <scope>NUCLEOTIDE SEQUENCE</scope>
</reference>
<dbReference type="PROSITE" id="PS50097">
    <property type="entry name" value="BTB"/>
    <property type="match status" value="1"/>
</dbReference>
<evidence type="ECO:0000256" key="1">
    <source>
        <dbReference type="SAM" id="MobiDB-lite"/>
    </source>
</evidence>
<dbReference type="AlphaFoldDB" id="A0A9N9YIJ2"/>